<proteinExistence type="predicted"/>
<reference evidence="1" key="1">
    <citation type="journal article" date="2015" name="Nature">
        <title>Complex archaea that bridge the gap between prokaryotes and eukaryotes.</title>
        <authorList>
            <person name="Spang A."/>
            <person name="Saw J.H."/>
            <person name="Jorgensen S.L."/>
            <person name="Zaremba-Niedzwiedzka K."/>
            <person name="Martijn J."/>
            <person name="Lind A.E."/>
            <person name="van Eijk R."/>
            <person name="Schleper C."/>
            <person name="Guy L."/>
            <person name="Ettema T.J."/>
        </authorList>
    </citation>
    <scope>NUCLEOTIDE SEQUENCE</scope>
</reference>
<comment type="caution">
    <text evidence="1">The sequence shown here is derived from an EMBL/GenBank/DDBJ whole genome shotgun (WGS) entry which is preliminary data.</text>
</comment>
<evidence type="ECO:0000313" key="1">
    <source>
        <dbReference type="EMBL" id="KKN69050.1"/>
    </source>
</evidence>
<organism evidence="1">
    <name type="scientific">marine sediment metagenome</name>
    <dbReference type="NCBI Taxonomy" id="412755"/>
    <lineage>
        <taxon>unclassified sequences</taxon>
        <taxon>metagenomes</taxon>
        <taxon>ecological metagenomes</taxon>
    </lineage>
</organism>
<dbReference type="EMBL" id="LAZR01000434">
    <property type="protein sequence ID" value="KKN69050.1"/>
    <property type="molecule type" value="Genomic_DNA"/>
</dbReference>
<accession>A0A0F9SJB4</accession>
<gene>
    <name evidence="1" type="ORF">LCGC14_0445220</name>
</gene>
<sequence length="75" mass="8780">MSGEPVLEVLSVERDMALRSWDVLLSVTHEGRQRSLELLIPLHALRADNPCVLLEGLVREENWMAPYWEIPERWQ</sequence>
<name>A0A0F9SJB4_9ZZZZ</name>
<protein>
    <submittedName>
        <fullName evidence="1">Uncharacterized protein</fullName>
    </submittedName>
</protein>
<dbReference type="AlphaFoldDB" id="A0A0F9SJB4"/>